<reference evidence="3 4" key="1">
    <citation type="submission" date="2018-03" db="EMBL/GenBank/DDBJ databases">
        <title>Genomic Encyclopedia of Archaeal and Bacterial Type Strains, Phase II (KMG-II): from individual species to whole genera.</title>
        <authorList>
            <person name="Goeker M."/>
        </authorList>
    </citation>
    <scope>NUCLEOTIDE SEQUENCE [LARGE SCALE GENOMIC DNA]</scope>
    <source>
        <strain evidence="3 4">DSM 45348</strain>
    </source>
</reference>
<proteinExistence type="predicted"/>
<dbReference type="AlphaFoldDB" id="A0A2T0RFQ0"/>
<sequence>MPEQPQWPERTLDMPPQDPWADPPTTDMPPRRAPGNGPGQHPDPTRRYDATRAATPGRPPQYDAIRVAPGHPPQPDATRTATPGRPPQHDATRAATPGRSPQYDATRAVPPGEDARASQPDPTRAVPPGQGAASPAPPPSPFSSGRAAVNPRPQPQQQFVAEHEPTGTGWPGAGAPSERRPLAWHLAQLRRGGEWSFAGLLFAFVCWGIWAISSDGDLTAPIVVFIVSVAVAGGVFALSRLVGRLVLERQLHRERRTAKGSHIVAGIFLVGVGIAHLRQTEWVMTAVNWVVDLFR</sequence>
<dbReference type="EMBL" id="PVZG01000026">
    <property type="protein sequence ID" value="PRY19998.1"/>
    <property type="molecule type" value="Genomic_DNA"/>
</dbReference>
<keyword evidence="2" id="KW-0812">Transmembrane</keyword>
<feature type="transmembrane region" description="Helical" evidence="2">
    <location>
        <begin position="218"/>
        <end position="239"/>
    </location>
</feature>
<evidence type="ECO:0000313" key="3">
    <source>
        <dbReference type="EMBL" id="PRY19998.1"/>
    </source>
</evidence>
<feature type="transmembrane region" description="Helical" evidence="2">
    <location>
        <begin position="260"/>
        <end position="277"/>
    </location>
</feature>
<feature type="transmembrane region" description="Helical" evidence="2">
    <location>
        <begin position="195"/>
        <end position="212"/>
    </location>
</feature>
<organism evidence="3 4">
    <name type="scientific">Pseudosporangium ferrugineum</name>
    <dbReference type="NCBI Taxonomy" id="439699"/>
    <lineage>
        <taxon>Bacteria</taxon>
        <taxon>Bacillati</taxon>
        <taxon>Actinomycetota</taxon>
        <taxon>Actinomycetes</taxon>
        <taxon>Micromonosporales</taxon>
        <taxon>Micromonosporaceae</taxon>
        <taxon>Pseudosporangium</taxon>
    </lineage>
</organism>
<feature type="region of interest" description="Disordered" evidence="1">
    <location>
        <begin position="1"/>
        <end position="156"/>
    </location>
</feature>
<name>A0A2T0RFQ0_9ACTN</name>
<evidence type="ECO:0000256" key="2">
    <source>
        <dbReference type="SAM" id="Phobius"/>
    </source>
</evidence>
<keyword evidence="4" id="KW-1185">Reference proteome</keyword>
<protein>
    <submittedName>
        <fullName evidence="3">Uncharacterized protein</fullName>
    </submittedName>
</protein>
<evidence type="ECO:0000313" key="4">
    <source>
        <dbReference type="Proteomes" id="UP000239209"/>
    </source>
</evidence>
<dbReference type="OrthoDB" id="5171567at2"/>
<dbReference type="Proteomes" id="UP000239209">
    <property type="component" value="Unassembled WGS sequence"/>
</dbReference>
<evidence type="ECO:0000256" key="1">
    <source>
        <dbReference type="SAM" id="MobiDB-lite"/>
    </source>
</evidence>
<dbReference type="RefSeq" id="WP_106130826.1">
    <property type="nucleotide sequence ID" value="NZ_PVZG01000026.1"/>
</dbReference>
<keyword evidence="2" id="KW-0472">Membrane</keyword>
<accession>A0A2T0RFQ0</accession>
<comment type="caution">
    <text evidence="3">The sequence shown here is derived from an EMBL/GenBank/DDBJ whole genome shotgun (WGS) entry which is preliminary data.</text>
</comment>
<keyword evidence="2" id="KW-1133">Transmembrane helix</keyword>
<gene>
    <name evidence="3" type="ORF">CLV70_12636</name>
</gene>